<name>A0AAW1TGP2_9CHLO</name>
<evidence type="ECO:0000256" key="1">
    <source>
        <dbReference type="SAM" id="MobiDB-lite"/>
    </source>
</evidence>
<dbReference type="AlphaFoldDB" id="A0AAW1TGP2"/>
<feature type="compositionally biased region" description="Low complexity" evidence="1">
    <location>
        <begin position="724"/>
        <end position="733"/>
    </location>
</feature>
<feature type="region of interest" description="Disordered" evidence="1">
    <location>
        <begin position="627"/>
        <end position="829"/>
    </location>
</feature>
<feature type="compositionally biased region" description="Low complexity" evidence="1">
    <location>
        <begin position="627"/>
        <end position="648"/>
    </location>
</feature>
<reference evidence="2 3" key="1">
    <citation type="journal article" date="2024" name="Nat. Commun.">
        <title>Phylogenomics reveals the evolutionary origins of lichenization in chlorophyte algae.</title>
        <authorList>
            <person name="Puginier C."/>
            <person name="Libourel C."/>
            <person name="Otte J."/>
            <person name="Skaloud P."/>
            <person name="Haon M."/>
            <person name="Grisel S."/>
            <person name="Petersen M."/>
            <person name="Berrin J.G."/>
            <person name="Delaux P.M."/>
            <person name="Dal Grande F."/>
            <person name="Keller J."/>
        </authorList>
    </citation>
    <scope>NUCLEOTIDE SEQUENCE [LARGE SCALE GENOMIC DNA]</scope>
    <source>
        <strain evidence="2 3">SAG 2523</strain>
    </source>
</reference>
<feature type="compositionally biased region" description="Basic and acidic residues" evidence="1">
    <location>
        <begin position="87"/>
        <end position="96"/>
    </location>
</feature>
<organism evidence="2 3">
    <name type="scientific">Apatococcus fuscideae</name>
    <dbReference type="NCBI Taxonomy" id="2026836"/>
    <lineage>
        <taxon>Eukaryota</taxon>
        <taxon>Viridiplantae</taxon>
        <taxon>Chlorophyta</taxon>
        <taxon>core chlorophytes</taxon>
        <taxon>Trebouxiophyceae</taxon>
        <taxon>Chlorellales</taxon>
        <taxon>Chlorellaceae</taxon>
        <taxon>Apatococcus</taxon>
    </lineage>
</organism>
<keyword evidence="3" id="KW-1185">Reference proteome</keyword>
<dbReference type="Proteomes" id="UP001485043">
    <property type="component" value="Unassembled WGS sequence"/>
</dbReference>
<feature type="compositionally biased region" description="Low complexity" evidence="1">
    <location>
        <begin position="338"/>
        <end position="348"/>
    </location>
</feature>
<feature type="compositionally biased region" description="Polar residues" evidence="1">
    <location>
        <begin position="694"/>
        <end position="714"/>
    </location>
</feature>
<dbReference type="PANTHER" id="PTHR36325:SF1">
    <property type="entry name" value="MYOSIN-2 HEAVY CHAIN-LIKE PROTEIN"/>
    <property type="match status" value="1"/>
</dbReference>
<feature type="compositionally biased region" description="Low complexity" evidence="1">
    <location>
        <begin position="430"/>
        <end position="445"/>
    </location>
</feature>
<feature type="compositionally biased region" description="Polar residues" evidence="1">
    <location>
        <begin position="550"/>
        <end position="568"/>
    </location>
</feature>
<feature type="compositionally biased region" description="Polar residues" evidence="1">
    <location>
        <begin position="156"/>
        <end position="165"/>
    </location>
</feature>
<feature type="compositionally biased region" description="Polar residues" evidence="1">
    <location>
        <begin position="746"/>
        <end position="760"/>
    </location>
</feature>
<feature type="compositionally biased region" description="Polar residues" evidence="1">
    <location>
        <begin position="353"/>
        <end position="366"/>
    </location>
</feature>
<protein>
    <submittedName>
        <fullName evidence="2">Uncharacterized protein</fullName>
    </submittedName>
</protein>
<evidence type="ECO:0000313" key="2">
    <source>
        <dbReference type="EMBL" id="KAK9869052.1"/>
    </source>
</evidence>
<feature type="region of interest" description="Disordered" evidence="1">
    <location>
        <begin position="274"/>
        <end position="293"/>
    </location>
</feature>
<dbReference type="PANTHER" id="PTHR36325">
    <property type="entry name" value="MYOSIN-2 HEAVY CHAIN-LIKE PROTEIN"/>
    <property type="match status" value="1"/>
</dbReference>
<feature type="compositionally biased region" description="Polar residues" evidence="1">
    <location>
        <begin position="526"/>
        <end position="537"/>
    </location>
</feature>
<feature type="compositionally biased region" description="Low complexity" evidence="1">
    <location>
        <begin position="106"/>
        <end position="133"/>
    </location>
</feature>
<gene>
    <name evidence="2" type="ORF">WJX84_009957</name>
</gene>
<dbReference type="EMBL" id="JALJOV010000002">
    <property type="protein sequence ID" value="KAK9869052.1"/>
    <property type="molecule type" value="Genomic_DNA"/>
</dbReference>
<proteinExistence type="predicted"/>
<comment type="caution">
    <text evidence="2">The sequence shown here is derived from an EMBL/GenBank/DDBJ whole genome shotgun (WGS) entry which is preliminary data.</text>
</comment>
<accession>A0AAW1TGP2</accession>
<sequence length="851" mass="88550">MEQPGTAFRVLRSGRRIETPAQKTYGHNRSSEAHRPGSGDSGEAVSAHDSVERWLSASYEAAEPEPFSPAGSTKVAGATFASTGVSDHTDTDRVSDDNEISPSLLAAMRRASQQMAAPQAEDSASPPASPAEATRSDASILLPNTPGHQQLGKLSLANQSQSKQRPSLPHATPEPQPQIAVKCLDDTPGLADQQAAGLPEDQKTASKESICTHPMQGATAGSIMTPQTKQLAAGYIPRRQQPEPSYLDRKVRALQEDDDLSLRLSALKVHKSRLEHEKEQAARRRPSISDTDKAAVGRIVSSAVNNAVATNGHSLAETLRPHEGRLVREQRLAAELKSSAQSNSSGPSGRPVSKSSGPSASAQQGLGSQGAKRQSRLEQEKEAAAAAPRRVPGFMRSTSSFDQMKHQSLDDVLSNKHKSKLQRDQEAAKSRPSTAAAASANQAVPPRRPQTSHVPGLESMRPHKSRLERDKENAAAAASANGPATKLAAKNKSSTAWQGQALGGSVNTHRSKLQKEKDAWAAAELQQGTRATGNRSVSAPRATSRPRPSAVTSNTKQTASGGFGSSSARPMLVADKPIKQDSLSQVPSGMKQRPDALQMPRPSNPQLVSGTADDQAEAALEAAVAAALKPAPSRRNSSSSASQATSPAGDVTRISATGRGPLGITSAAAKASPRASLDTHTQQNRGARMGVGQISPNGQSSLQASNGTAHSHPSGTARPAMRGSAEAASARPMSAPPASPAGNSSRMRTSGTGHGSSDPQSGLKPARPSAGKTSSGHASASSTHAAKRSSGSGDTRSSPSISAESVHPKPLTAVMETRASRPGHQPATKRSLMAWQAPQFGPAALVWVAAP</sequence>
<evidence type="ECO:0000313" key="3">
    <source>
        <dbReference type="Proteomes" id="UP001485043"/>
    </source>
</evidence>
<feature type="region of interest" description="Disordered" evidence="1">
    <location>
        <begin position="1"/>
        <end position="205"/>
    </location>
</feature>
<feature type="compositionally biased region" description="Low complexity" evidence="1">
    <location>
        <begin position="769"/>
        <end position="802"/>
    </location>
</feature>
<feature type="region of interest" description="Disordered" evidence="1">
    <location>
        <begin position="335"/>
        <end position="613"/>
    </location>
</feature>